<keyword evidence="3" id="KW-1185">Reference proteome</keyword>
<dbReference type="Proteomes" id="UP001497644">
    <property type="component" value="Chromosome 6"/>
</dbReference>
<dbReference type="AlphaFoldDB" id="A0AAV2NY52"/>
<dbReference type="EMBL" id="OZ034829">
    <property type="protein sequence ID" value="CAL1685202.1"/>
    <property type="molecule type" value="Genomic_DNA"/>
</dbReference>
<proteinExistence type="predicted"/>
<feature type="compositionally biased region" description="Polar residues" evidence="1">
    <location>
        <begin position="123"/>
        <end position="155"/>
    </location>
</feature>
<evidence type="ECO:0000256" key="1">
    <source>
        <dbReference type="SAM" id="MobiDB-lite"/>
    </source>
</evidence>
<reference evidence="2" key="1">
    <citation type="submission" date="2024-04" db="EMBL/GenBank/DDBJ databases">
        <authorList>
            <consortium name="Molecular Ecology Group"/>
        </authorList>
    </citation>
    <scope>NUCLEOTIDE SEQUENCE</scope>
</reference>
<evidence type="ECO:0008006" key="4">
    <source>
        <dbReference type="Google" id="ProtNLM"/>
    </source>
</evidence>
<protein>
    <recommendedName>
        <fullName evidence="4">BESS domain-containing protein</fullName>
    </recommendedName>
</protein>
<accession>A0AAV2NY52</accession>
<feature type="region of interest" description="Disordered" evidence="1">
    <location>
        <begin position="123"/>
        <end position="180"/>
    </location>
</feature>
<sequence length="248" mass="27750">MEIETRSGSEANRRTTFALYETMLFLEKHVKRRQSYTNMSKASKRPKLAFDTERNSIVELELLISILNENSEQPMPTTSSDADNVSYTPNLMTHGQISSLSPVPQLSSPVQIMRKSFSEWEDSCSNHSMARSTPSPAPLQSGSRSTPSPAPLQNGSRSTPSPAPAPPSREYTPNKKKTKDLSKMEKSFLNLTQVMQQRFMAPLNSGPTSITDHSFASLIVAELKALPESEKRSRKQRILQILYEPYNA</sequence>
<evidence type="ECO:0000313" key="3">
    <source>
        <dbReference type="Proteomes" id="UP001497644"/>
    </source>
</evidence>
<name>A0AAV2NY52_9HYME</name>
<gene>
    <name evidence="2" type="ORF">LPLAT_LOCUS10760</name>
</gene>
<organism evidence="2 3">
    <name type="scientific">Lasius platythorax</name>
    <dbReference type="NCBI Taxonomy" id="488582"/>
    <lineage>
        <taxon>Eukaryota</taxon>
        <taxon>Metazoa</taxon>
        <taxon>Ecdysozoa</taxon>
        <taxon>Arthropoda</taxon>
        <taxon>Hexapoda</taxon>
        <taxon>Insecta</taxon>
        <taxon>Pterygota</taxon>
        <taxon>Neoptera</taxon>
        <taxon>Endopterygota</taxon>
        <taxon>Hymenoptera</taxon>
        <taxon>Apocrita</taxon>
        <taxon>Aculeata</taxon>
        <taxon>Formicoidea</taxon>
        <taxon>Formicidae</taxon>
        <taxon>Formicinae</taxon>
        <taxon>Lasius</taxon>
        <taxon>Lasius</taxon>
    </lineage>
</organism>
<evidence type="ECO:0000313" key="2">
    <source>
        <dbReference type="EMBL" id="CAL1685202.1"/>
    </source>
</evidence>